<dbReference type="InterPro" id="IPR003399">
    <property type="entry name" value="Mce/MlaD"/>
</dbReference>
<proteinExistence type="predicted"/>
<dbReference type="PANTHER" id="PTHR33371:SF4">
    <property type="entry name" value="INTERMEMBRANE PHOSPHOLIPID TRANSPORT SYSTEM BINDING PROTEIN MLAD"/>
    <property type="match status" value="1"/>
</dbReference>
<protein>
    <recommendedName>
        <fullName evidence="2">Mce/MlaD domain-containing protein</fullName>
    </recommendedName>
</protein>
<comment type="caution">
    <text evidence="3">The sequence shown here is derived from an EMBL/GenBank/DDBJ whole genome shotgun (WGS) entry which is preliminary data.</text>
</comment>
<dbReference type="AlphaFoldDB" id="A0A2T4UL71"/>
<keyword evidence="4" id="KW-1185">Reference proteome</keyword>
<dbReference type="EMBL" id="PYYB01000001">
    <property type="protein sequence ID" value="PTL59948.1"/>
    <property type="molecule type" value="Genomic_DNA"/>
</dbReference>
<evidence type="ECO:0000259" key="2">
    <source>
        <dbReference type="Pfam" id="PF02470"/>
    </source>
</evidence>
<evidence type="ECO:0000256" key="1">
    <source>
        <dbReference type="SAM" id="SignalP"/>
    </source>
</evidence>
<keyword evidence="1" id="KW-0732">Signal</keyword>
<feature type="chain" id="PRO_5015468938" description="Mce/MlaD domain-containing protein" evidence="1">
    <location>
        <begin position="23"/>
        <end position="424"/>
    </location>
</feature>
<sequence>MTSRLRWFLVLTTLMVAGVASAAYVLVQQRAPIPFQDTYTLDIELSAADGVAPGLGQPVLVAGVKVGSITDLDIRDGRATVGVTIKRGTLPSVHEGATASLEPITPLKDMQLNLDPGPVGAPKLRDGAVLDIGSTEVPVPLADLTSTLDSDTRAFLGSLIAAVGEGTRGRADGMQAALRTLGPTTHAVRSVSAALADRRKQLARLVTNVSRLTAAASRDDRLDDLVVGSAATLNAVAVEERALRGTLERLPSTLDQTRRTLSSTAAFAQRVPLTVDALLPAVRRLPSTLDSLGGFSRTGTRSFSRDLIPFVDRAVPVVRNLRPAVAALRRATPDLVRALQVAEYMTNVAAYNPEGDDEGYLFWLSWFIHNFNSTFDTSDAHGGFGRASVIVSCKNITGTPVVDQFLQLAIGAAGACDDGQGGGR</sequence>
<reference evidence="3 4" key="1">
    <citation type="submission" date="2018-03" db="EMBL/GenBank/DDBJ databases">
        <title>Aquarubrobacter algicola gen. nov., sp. nov., a novel actinobacterium isolated from shallow eutrophic lake during the end of cyanobacterial harmful algal blooms.</title>
        <authorList>
            <person name="Chun S.J."/>
        </authorList>
    </citation>
    <scope>NUCLEOTIDE SEQUENCE [LARGE SCALE GENOMIC DNA]</scope>
    <source>
        <strain evidence="3 4">Seoho-28</strain>
    </source>
</reference>
<dbReference type="Proteomes" id="UP000240739">
    <property type="component" value="Unassembled WGS sequence"/>
</dbReference>
<name>A0A2T4UL71_9ACTN</name>
<evidence type="ECO:0000313" key="4">
    <source>
        <dbReference type="Proteomes" id="UP000240739"/>
    </source>
</evidence>
<organism evidence="3 4">
    <name type="scientific">Paraconexibacter algicola</name>
    <dbReference type="NCBI Taxonomy" id="2133960"/>
    <lineage>
        <taxon>Bacteria</taxon>
        <taxon>Bacillati</taxon>
        <taxon>Actinomycetota</taxon>
        <taxon>Thermoleophilia</taxon>
        <taxon>Solirubrobacterales</taxon>
        <taxon>Paraconexibacteraceae</taxon>
        <taxon>Paraconexibacter</taxon>
    </lineage>
</organism>
<dbReference type="OrthoDB" id="5242258at2"/>
<gene>
    <name evidence="3" type="ORF">C7Y72_09975</name>
</gene>
<evidence type="ECO:0000313" key="3">
    <source>
        <dbReference type="EMBL" id="PTL59948.1"/>
    </source>
</evidence>
<dbReference type="Pfam" id="PF02470">
    <property type="entry name" value="MlaD"/>
    <property type="match status" value="1"/>
</dbReference>
<dbReference type="InterPro" id="IPR052336">
    <property type="entry name" value="MlaD_Phospholipid_Transporter"/>
</dbReference>
<feature type="domain" description="Mce/MlaD" evidence="2">
    <location>
        <begin position="38"/>
        <end position="117"/>
    </location>
</feature>
<accession>A0A2T4UL71</accession>
<dbReference type="PANTHER" id="PTHR33371">
    <property type="entry name" value="INTERMEMBRANE PHOSPHOLIPID TRANSPORT SYSTEM BINDING PROTEIN MLAD-RELATED"/>
    <property type="match status" value="1"/>
</dbReference>
<feature type="signal peptide" evidence="1">
    <location>
        <begin position="1"/>
        <end position="22"/>
    </location>
</feature>
<dbReference type="RefSeq" id="WP_107568592.1">
    <property type="nucleotide sequence ID" value="NZ_PYYB01000001.1"/>
</dbReference>